<organism evidence="3 4">
    <name type="scientific">Octopus vulgaris</name>
    <name type="common">Common octopus</name>
    <dbReference type="NCBI Taxonomy" id="6645"/>
    <lineage>
        <taxon>Eukaryota</taxon>
        <taxon>Metazoa</taxon>
        <taxon>Spiralia</taxon>
        <taxon>Lophotrochozoa</taxon>
        <taxon>Mollusca</taxon>
        <taxon>Cephalopoda</taxon>
        <taxon>Coleoidea</taxon>
        <taxon>Octopodiformes</taxon>
        <taxon>Octopoda</taxon>
        <taxon>Incirrata</taxon>
        <taxon>Octopodidae</taxon>
        <taxon>Octopus</taxon>
    </lineage>
</organism>
<keyword evidence="1" id="KW-0175">Coiled coil</keyword>
<evidence type="ECO:0000256" key="1">
    <source>
        <dbReference type="SAM" id="Coils"/>
    </source>
</evidence>
<protein>
    <submittedName>
        <fullName evidence="3">Diacylglycerol O-acyltransferase</fullName>
    </submittedName>
</protein>
<dbReference type="AlphaFoldDB" id="A0AA36BQF7"/>
<dbReference type="Pfam" id="PF06974">
    <property type="entry name" value="WS_DGAT_C"/>
    <property type="match status" value="1"/>
</dbReference>
<dbReference type="Proteomes" id="UP001162480">
    <property type="component" value="Chromosome 21"/>
</dbReference>
<evidence type="ECO:0000313" key="3">
    <source>
        <dbReference type="EMBL" id="CAI9738685.1"/>
    </source>
</evidence>
<evidence type="ECO:0000313" key="4">
    <source>
        <dbReference type="Proteomes" id="UP001162480"/>
    </source>
</evidence>
<gene>
    <name evidence="3" type="ORF">OCTVUL_1B010527</name>
</gene>
<dbReference type="InterPro" id="IPR009721">
    <property type="entry name" value="O-acyltransferase_WSD1_C"/>
</dbReference>
<dbReference type="EMBL" id="OX597834">
    <property type="protein sequence ID" value="CAI9738685.1"/>
    <property type="molecule type" value="Genomic_DNA"/>
</dbReference>
<feature type="domain" description="O-acyltransferase WSD1 C-terminal" evidence="2">
    <location>
        <begin position="1"/>
        <end position="67"/>
    </location>
</feature>
<name>A0AA36BQF7_OCTVU</name>
<proteinExistence type="predicted"/>
<feature type="coiled-coil region" evidence="1">
    <location>
        <begin position="96"/>
        <end position="127"/>
    </location>
</feature>
<reference evidence="3" key="1">
    <citation type="submission" date="2023-08" db="EMBL/GenBank/DDBJ databases">
        <authorList>
            <person name="Alioto T."/>
            <person name="Alioto T."/>
            <person name="Gomez Garrido J."/>
        </authorList>
    </citation>
    <scope>NUCLEOTIDE SEQUENCE</scope>
</reference>
<feature type="non-terminal residue" evidence="3">
    <location>
        <position position="132"/>
    </location>
</feature>
<keyword evidence="4" id="KW-1185">Reference proteome</keyword>
<evidence type="ECO:0000259" key="2">
    <source>
        <dbReference type="Pfam" id="PF06974"/>
    </source>
</evidence>
<accession>A0AA36BQF7</accession>
<sequence length="132" mass="15630">MAGPENVLTLDTKVIRSIMYWMPTPDQVPIAISFFTYAEQIRMAVIGDRSVLPNPEFLTKYFVFQIQMKMAVVQQELFELKMRLEARSGRKISEKDMRLIRKIEQLKEELRELLVELRKRKSEEEHSLILTN</sequence>